<dbReference type="AlphaFoldDB" id="A0A8R1I1T7"/>
<proteinExistence type="predicted"/>
<accession>A0A8R1I1T7</accession>
<sequence length="324" mass="36280">MYVEQVLKEHEEVRRPRRQESGRVTASHPTPLTSRVAVPPTFRKPPVKSLSLQDNTFYEEELSPNDIVIHDSGMFGDEIVSDGNVQNRRYNKLSDEIAESDSIPQKQFCKKPGSICILNLGAQAARTPQESMENLHAQITKCTLSNLSFDTTALDELYNNGSGETKATCLMIRGLMTMIENSHKRFGKNMERWAKENKDTEISDVRVSLDPLRVKCNQNKVSIVGLDGVGVLDANEIISRIAYQSGSLRQVIYAVSNHWLNSIFTDEDLSKYSTSGKPQANLVPLPWRFLNAPAEVLVQLSRGRRNAFSGGTFGRSRSSHKTSH</sequence>
<evidence type="ECO:0000313" key="3">
    <source>
        <dbReference type="Proteomes" id="UP000005237"/>
    </source>
</evidence>
<protein>
    <submittedName>
        <fullName evidence="2">Uncharacterized protein</fullName>
    </submittedName>
</protein>
<dbReference type="EnsemblMetazoa" id="CJA18452.1">
    <property type="protein sequence ID" value="CJA18452.1"/>
    <property type="gene ID" value="WBGene00137656"/>
</dbReference>
<feature type="region of interest" description="Disordered" evidence="1">
    <location>
        <begin position="1"/>
        <end position="37"/>
    </location>
</feature>
<feature type="compositionally biased region" description="Basic and acidic residues" evidence="1">
    <location>
        <begin position="1"/>
        <end position="21"/>
    </location>
</feature>
<dbReference type="Proteomes" id="UP000005237">
    <property type="component" value="Unassembled WGS sequence"/>
</dbReference>
<reference evidence="3" key="1">
    <citation type="submission" date="2010-08" db="EMBL/GenBank/DDBJ databases">
        <authorList>
            <consortium name="Caenorhabditis japonica Sequencing Consortium"/>
            <person name="Wilson R.K."/>
        </authorList>
    </citation>
    <scope>NUCLEOTIDE SEQUENCE [LARGE SCALE GENOMIC DNA]</scope>
    <source>
        <strain evidence="3">DF5081</strain>
    </source>
</reference>
<feature type="compositionally biased region" description="Polar residues" evidence="1">
    <location>
        <begin position="22"/>
        <end position="33"/>
    </location>
</feature>
<evidence type="ECO:0000256" key="1">
    <source>
        <dbReference type="SAM" id="MobiDB-lite"/>
    </source>
</evidence>
<evidence type="ECO:0000313" key="2">
    <source>
        <dbReference type="EnsemblMetazoa" id="CJA18452.1"/>
    </source>
</evidence>
<name>A0A8R1I1T7_CAEJA</name>
<organism evidence="2 3">
    <name type="scientific">Caenorhabditis japonica</name>
    <dbReference type="NCBI Taxonomy" id="281687"/>
    <lineage>
        <taxon>Eukaryota</taxon>
        <taxon>Metazoa</taxon>
        <taxon>Ecdysozoa</taxon>
        <taxon>Nematoda</taxon>
        <taxon>Chromadorea</taxon>
        <taxon>Rhabditida</taxon>
        <taxon>Rhabditina</taxon>
        <taxon>Rhabditomorpha</taxon>
        <taxon>Rhabditoidea</taxon>
        <taxon>Rhabditidae</taxon>
        <taxon>Peloderinae</taxon>
        <taxon>Caenorhabditis</taxon>
    </lineage>
</organism>
<reference evidence="2" key="2">
    <citation type="submission" date="2022-06" db="UniProtKB">
        <authorList>
            <consortium name="EnsemblMetazoa"/>
        </authorList>
    </citation>
    <scope>IDENTIFICATION</scope>
    <source>
        <strain evidence="2">DF5081</strain>
    </source>
</reference>
<keyword evidence="3" id="KW-1185">Reference proteome</keyword>